<feature type="non-terminal residue" evidence="1">
    <location>
        <position position="139"/>
    </location>
</feature>
<name>A0A5N4B4E9_PHOPY</name>
<feature type="non-terminal residue" evidence="1">
    <location>
        <position position="1"/>
    </location>
</feature>
<accession>A0A5N4B4E9</accession>
<dbReference type="Proteomes" id="UP000327044">
    <property type="component" value="Unassembled WGS sequence"/>
</dbReference>
<evidence type="ECO:0000313" key="2">
    <source>
        <dbReference type="Proteomes" id="UP000327044"/>
    </source>
</evidence>
<keyword evidence="2" id="KW-1185">Reference proteome</keyword>
<dbReference type="AlphaFoldDB" id="A0A5N4B4E9"/>
<reference evidence="1 2" key="1">
    <citation type="journal article" date="2018" name="Elife">
        <title>Firefly genomes illuminate parallel origins of bioluminescence in beetles.</title>
        <authorList>
            <person name="Fallon T.R."/>
            <person name="Lower S.E."/>
            <person name="Chang C.H."/>
            <person name="Bessho-Uehara M."/>
            <person name="Martin G.J."/>
            <person name="Bewick A.J."/>
            <person name="Behringer M."/>
            <person name="Debat H.J."/>
            <person name="Wong I."/>
            <person name="Day J.C."/>
            <person name="Suvorov A."/>
            <person name="Silva C.J."/>
            <person name="Stanger-Hall K.F."/>
            <person name="Hall D.W."/>
            <person name="Schmitz R.J."/>
            <person name="Nelson D.R."/>
            <person name="Lewis S.M."/>
            <person name="Shigenobu S."/>
            <person name="Bybee S.M."/>
            <person name="Larracuente A.M."/>
            <person name="Oba Y."/>
            <person name="Weng J.K."/>
        </authorList>
    </citation>
    <scope>NUCLEOTIDE SEQUENCE [LARGE SCALE GENOMIC DNA]</scope>
    <source>
        <strain evidence="1">1611_PpyrPB1</strain>
        <tissue evidence="1">Whole body</tissue>
    </source>
</reference>
<comment type="caution">
    <text evidence="1">The sequence shown here is derived from an EMBL/GenBank/DDBJ whole genome shotgun (WGS) entry which is preliminary data.</text>
</comment>
<gene>
    <name evidence="1" type="ORF">PPYR_01461</name>
</gene>
<protein>
    <submittedName>
        <fullName evidence="1">Uncharacterized protein</fullName>
    </submittedName>
</protein>
<sequence>KFVKLYVEICNIFTCPNQLQKYGKNLKKVLEIPSDSQIVLVASMASMLLSSVQTKQDLIIGLILAVLVKTATVEYSKLPTWEEDLKQIRWVYLSRKISQARMNFPPCLNWRRSLCTKTILVEALSIQSKQNRYFSRKII</sequence>
<dbReference type="EMBL" id="VVIM01000001">
    <property type="protein sequence ID" value="KAB0804491.1"/>
    <property type="molecule type" value="Genomic_DNA"/>
</dbReference>
<proteinExistence type="predicted"/>
<organism evidence="1 2">
    <name type="scientific">Photinus pyralis</name>
    <name type="common">Common eastern firefly</name>
    <name type="synonym">Lampyris pyralis</name>
    <dbReference type="NCBI Taxonomy" id="7054"/>
    <lineage>
        <taxon>Eukaryota</taxon>
        <taxon>Metazoa</taxon>
        <taxon>Ecdysozoa</taxon>
        <taxon>Arthropoda</taxon>
        <taxon>Hexapoda</taxon>
        <taxon>Insecta</taxon>
        <taxon>Pterygota</taxon>
        <taxon>Neoptera</taxon>
        <taxon>Endopterygota</taxon>
        <taxon>Coleoptera</taxon>
        <taxon>Polyphaga</taxon>
        <taxon>Elateriformia</taxon>
        <taxon>Elateroidea</taxon>
        <taxon>Lampyridae</taxon>
        <taxon>Lampyrinae</taxon>
        <taxon>Photinus</taxon>
    </lineage>
</organism>
<dbReference type="InParanoid" id="A0A5N4B4E9"/>
<evidence type="ECO:0000313" key="1">
    <source>
        <dbReference type="EMBL" id="KAB0804491.1"/>
    </source>
</evidence>